<feature type="domain" description="Endoribonuclease L-PSP/chorismate mutase-like" evidence="1">
    <location>
        <begin position="42"/>
        <end position="164"/>
    </location>
</feature>
<evidence type="ECO:0000313" key="3">
    <source>
        <dbReference type="Proteomes" id="UP000832011"/>
    </source>
</evidence>
<evidence type="ECO:0000259" key="1">
    <source>
        <dbReference type="Pfam" id="PF14588"/>
    </source>
</evidence>
<dbReference type="Gene3D" id="3.30.1330.40">
    <property type="entry name" value="RutC-like"/>
    <property type="match status" value="1"/>
</dbReference>
<evidence type="ECO:0000313" key="2">
    <source>
        <dbReference type="EMBL" id="UOO91134.1"/>
    </source>
</evidence>
<gene>
    <name evidence="2" type="ORF">LVJ82_09305</name>
</gene>
<dbReference type="InterPro" id="IPR013813">
    <property type="entry name" value="Endoribo_LPSP/chorism_mut-like"/>
</dbReference>
<dbReference type="EMBL" id="CP091511">
    <property type="protein sequence ID" value="UOO91134.1"/>
    <property type="molecule type" value="Genomic_DNA"/>
</dbReference>
<dbReference type="InterPro" id="IPR035959">
    <property type="entry name" value="RutC-like_sf"/>
</dbReference>
<dbReference type="SUPFAM" id="SSF55298">
    <property type="entry name" value="YjgF-like"/>
    <property type="match status" value="1"/>
</dbReference>
<name>A0ABY4E5S4_9NEIS</name>
<dbReference type="CDD" id="cd02199">
    <property type="entry name" value="YjgF_YER057c_UK114_like_1"/>
    <property type="match status" value="1"/>
</dbReference>
<dbReference type="PANTHER" id="PTHR43760">
    <property type="entry name" value="ENDORIBONUCLEASE-RELATED"/>
    <property type="match status" value="1"/>
</dbReference>
<keyword evidence="3" id="KW-1185">Reference proteome</keyword>
<organism evidence="2 3">
    <name type="scientific">Vitreoscilla massiliensis</name>
    <dbReference type="NCBI Taxonomy" id="1689272"/>
    <lineage>
        <taxon>Bacteria</taxon>
        <taxon>Pseudomonadati</taxon>
        <taxon>Pseudomonadota</taxon>
        <taxon>Betaproteobacteria</taxon>
        <taxon>Neisseriales</taxon>
        <taxon>Neisseriaceae</taxon>
        <taxon>Vitreoscilla</taxon>
    </lineage>
</organism>
<protein>
    <submittedName>
        <fullName evidence="2">RidA family protein</fullName>
    </submittedName>
</protein>
<dbReference type="RefSeq" id="WP_234332973.1">
    <property type="nucleotide sequence ID" value="NZ_CABKVG010000004.1"/>
</dbReference>
<dbReference type="PANTHER" id="PTHR43760:SF1">
    <property type="entry name" value="ENDORIBONUCLEASE L-PSP_CHORISMATE MUTASE-LIKE DOMAIN-CONTAINING PROTEIN"/>
    <property type="match status" value="1"/>
</dbReference>
<dbReference type="Proteomes" id="UP000832011">
    <property type="component" value="Chromosome"/>
</dbReference>
<sequence length="183" mass="19858">MEKDLQAAFVHHFNQAENKMSREQKLMAWAASLGFDTDAAIQIGGHYVPVLREGAQVYVSGQIPRVLNKVVVTGRAGVEVNVEQAQYAAKLCVLRALTLLRQELGSLDAIARILRINVYVQSGEDFTQQSEVADGASDLLFDILGEAGAHTRTSVGVYQLPKNATVELDVVATVTPAYLQVCS</sequence>
<accession>A0ABY4E5S4</accession>
<dbReference type="Pfam" id="PF14588">
    <property type="entry name" value="YjgF_endoribonc"/>
    <property type="match status" value="1"/>
</dbReference>
<proteinExistence type="predicted"/>
<reference evidence="2 3" key="1">
    <citation type="journal article" date="2022" name="Res Sq">
        <title>Evolution of multicellular longitudinally dividing oral cavity symbionts (Neisseriaceae).</title>
        <authorList>
            <person name="Nyongesa S."/>
            <person name="Weber P."/>
            <person name="Bernet E."/>
            <person name="Pullido F."/>
            <person name="Nieckarz M."/>
            <person name="Delaby M."/>
            <person name="Nieves C."/>
            <person name="Viehboeck T."/>
            <person name="Krause N."/>
            <person name="Rivera-Millot A."/>
            <person name="Nakamura A."/>
            <person name="Vischer N."/>
            <person name="VanNieuwenhze M."/>
            <person name="Brun Y."/>
            <person name="Cava F."/>
            <person name="Bulgheresi S."/>
            <person name="Veyrier F."/>
        </authorList>
    </citation>
    <scope>NUCLEOTIDE SEQUENCE [LARGE SCALE GENOMIC DNA]</scope>
    <source>
        <strain evidence="2 3">SN4</strain>
    </source>
</reference>